<keyword evidence="2" id="KW-1185">Reference proteome</keyword>
<accession>A0ACC1HLV6</accession>
<name>A0ACC1HLV6_9FUNG</name>
<reference evidence="1" key="1">
    <citation type="submission" date="2022-06" db="EMBL/GenBank/DDBJ databases">
        <title>Phylogenomic reconstructions and comparative analyses of Kickxellomycotina fungi.</title>
        <authorList>
            <person name="Reynolds N.K."/>
            <person name="Stajich J.E."/>
            <person name="Barry K."/>
            <person name="Grigoriev I.V."/>
            <person name="Crous P."/>
            <person name="Smith M.E."/>
        </authorList>
    </citation>
    <scope>NUCLEOTIDE SEQUENCE</scope>
    <source>
        <strain evidence="1">RSA 2271</strain>
    </source>
</reference>
<dbReference type="EMBL" id="JAMZIH010002655">
    <property type="protein sequence ID" value="KAJ1677301.1"/>
    <property type="molecule type" value="Genomic_DNA"/>
</dbReference>
<gene>
    <name evidence="1" type="ORF">EV182_006454</name>
</gene>
<organism evidence="1 2">
    <name type="scientific">Spiromyces aspiralis</name>
    <dbReference type="NCBI Taxonomy" id="68401"/>
    <lineage>
        <taxon>Eukaryota</taxon>
        <taxon>Fungi</taxon>
        <taxon>Fungi incertae sedis</taxon>
        <taxon>Zoopagomycota</taxon>
        <taxon>Kickxellomycotina</taxon>
        <taxon>Kickxellomycetes</taxon>
        <taxon>Kickxellales</taxon>
        <taxon>Kickxellaceae</taxon>
        <taxon>Spiromyces</taxon>
    </lineage>
</organism>
<comment type="caution">
    <text evidence="1">The sequence shown here is derived from an EMBL/GenBank/DDBJ whole genome shotgun (WGS) entry which is preliminary data.</text>
</comment>
<evidence type="ECO:0000313" key="1">
    <source>
        <dbReference type="EMBL" id="KAJ1677301.1"/>
    </source>
</evidence>
<sequence>MYAKRADDASAQTIDTGDTAWILASTALVFIMIPGLGYFYSGMARSKNAVSLVFLCMVALAVVSFQWWLWGYSLALSETATNPFIGNLHHVALHDVGAEPHPNAPTIPQDVYALFQAMFAGITPGLAVGAAAERLRLMPSILYFFFWSTLVYCPIAYWTWAPNGWLYKLGSLDFAGGTPVHICSGFAALAYSLVLGKRHGYGEEQFAPHNFLNILLGAALLWFGWFGFNAGSAVAANGRAGSAAIVTHLAAAVAGITWALVSYWRYDRKLSSFHFCSGVVSGLVAITPAAGFVSPWAAIVFGVVSGVVCHFAVDLKEKLHFDDALDVFA</sequence>
<dbReference type="Proteomes" id="UP001145114">
    <property type="component" value="Unassembled WGS sequence"/>
</dbReference>
<evidence type="ECO:0000313" key="2">
    <source>
        <dbReference type="Proteomes" id="UP001145114"/>
    </source>
</evidence>
<protein>
    <submittedName>
        <fullName evidence="1">Uncharacterized protein</fullName>
    </submittedName>
</protein>
<feature type="non-terminal residue" evidence="1">
    <location>
        <position position="329"/>
    </location>
</feature>
<proteinExistence type="predicted"/>